<dbReference type="EMBL" id="GISG01285241">
    <property type="protein sequence ID" value="MBA4679978.1"/>
    <property type="molecule type" value="Transcribed_RNA"/>
</dbReference>
<reference evidence="1" key="1">
    <citation type="journal article" date="2013" name="J. Plant Res.">
        <title>Effect of fungi and light on seed germination of three Opuntia species from semiarid lands of central Mexico.</title>
        <authorList>
            <person name="Delgado-Sanchez P."/>
            <person name="Jimenez-Bremont J.F."/>
            <person name="Guerrero-Gonzalez Mde L."/>
            <person name="Flores J."/>
        </authorList>
    </citation>
    <scope>NUCLEOTIDE SEQUENCE</scope>
    <source>
        <tissue evidence="1">Cladode</tissue>
    </source>
</reference>
<evidence type="ECO:0008006" key="2">
    <source>
        <dbReference type="Google" id="ProtNLM"/>
    </source>
</evidence>
<evidence type="ECO:0000313" key="1">
    <source>
        <dbReference type="EMBL" id="MBA4679978.1"/>
    </source>
</evidence>
<name>A0A7C9AYH7_OPUST</name>
<sequence length="102" mass="11246">MCLQGDAAARPPIGDVVIALSLLADKAYNPNPNAKYDTRVKEVGGSGLKWDLEKLEGLGSNGTWKARRARTLLETLRAHCMAAWRKRILLETPPRCSIVMQT</sequence>
<accession>A0A7C9AYH7</accession>
<protein>
    <recommendedName>
        <fullName evidence="2">Receptor protein serine/threonine kinase</fullName>
    </recommendedName>
</protein>
<proteinExistence type="predicted"/>
<dbReference type="AlphaFoldDB" id="A0A7C9AYH7"/>
<organism evidence="1">
    <name type="scientific">Opuntia streptacantha</name>
    <name type="common">Prickly pear cactus</name>
    <name type="synonym">Opuntia cardona</name>
    <dbReference type="NCBI Taxonomy" id="393608"/>
    <lineage>
        <taxon>Eukaryota</taxon>
        <taxon>Viridiplantae</taxon>
        <taxon>Streptophyta</taxon>
        <taxon>Embryophyta</taxon>
        <taxon>Tracheophyta</taxon>
        <taxon>Spermatophyta</taxon>
        <taxon>Magnoliopsida</taxon>
        <taxon>eudicotyledons</taxon>
        <taxon>Gunneridae</taxon>
        <taxon>Pentapetalae</taxon>
        <taxon>Caryophyllales</taxon>
        <taxon>Cactineae</taxon>
        <taxon>Cactaceae</taxon>
        <taxon>Opuntioideae</taxon>
        <taxon>Opuntia</taxon>
    </lineage>
</organism>
<reference evidence="1" key="2">
    <citation type="submission" date="2020-07" db="EMBL/GenBank/DDBJ databases">
        <authorList>
            <person name="Vera ALvarez R."/>
            <person name="Arias-Moreno D.M."/>
            <person name="Jimenez-Jacinto V."/>
            <person name="Jimenez-Bremont J.F."/>
            <person name="Swaminathan K."/>
            <person name="Moose S.P."/>
            <person name="Guerrero-Gonzalez M.L."/>
            <person name="Marino-Ramirez L."/>
            <person name="Landsman D."/>
            <person name="Rodriguez-Kessler M."/>
            <person name="Delgado-Sanchez P."/>
        </authorList>
    </citation>
    <scope>NUCLEOTIDE SEQUENCE</scope>
    <source>
        <tissue evidence="1">Cladode</tissue>
    </source>
</reference>